<dbReference type="InterPro" id="IPR050248">
    <property type="entry name" value="Polysacc_deacetylase_ArnD"/>
</dbReference>
<evidence type="ECO:0000313" key="5">
    <source>
        <dbReference type="Proteomes" id="UP000326912"/>
    </source>
</evidence>
<keyword evidence="2" id="KW-0378">Hydrolase</keyword>
<dbReference type="InterPro" id="IPR002509">
    <property type="entry name" value="NODB_dom"/>
</dbReference>
<dbReference type="RefSeq" id="WP_151756022.1">
    <property type="nucleotide sequence ID" value="NZ_BKZW01000001.1"/>
</dbReference>
<keyword evidence="1" id="KW-0479">Metal-binding</keyword>
<feature type="domain" description="NodB homology" evidence="3">
    <location>
        <begin position="73"/>
        <end position="253"/>
    </location>
</feature>
<dbReference type="PANTHER" id="PTHR10587">
    <property type="entry name" value="GLYCOSYL TRANSFERASE-RELATED"/>
    <property type="match status" value="1"/>
</dbReference>
<dbReference type="GO" id="GO:0016810">
    <property type="term" value="F:hydrolase activity, acting on carbon-nitrogen (but not peptide) bonds"/>
    <property type="evidence" value="ECO:0007669"/>
    <property type="project" value="InterPro"/>
</dbReference>
<dbReference type="GO" id="GO:0016020">
    <property type="term" value="C:membrane"/>
    <property type="evidence" value="ECO:0007669"/>
    <property type="project" value="TreeGrafter"/>
</dbReference>
<dbReference type="Gene3D" id="3.20.20.370">
    <property type="entry name" value="Glycoside hydrolase/deacetylase"/>
    <property type="match status" value="1"/>
</dbReference>
<keyword evidence="5" id="KW-1185">Reference proteome</keyword>
<name>A0A5J4KP20_9CHLR</name>
<sequence length="261" mass="27893">MKKIIALLIILIVCLASWGSVIVVYADKAYPVASAATTKTLVTPTPKFINDKPATPAPEVLPQVVFQGSNSKPEIALTFDDGPNPAATQQVLDILKSYHIHATFFCIGENARDYPALVAQEQADGNVVGNHTWDHPDLTTVSAPAIQQQLTDTSAVLKSATGVTPTLFRPPYGAINKTVQQQANQQHLQPVLWSIDTQDWSMPGTGAIVHAVLDHAGNGDIILMHDGGGNRTQTIAALPKIIEGLQQQGFTLVTVPQLING</sequence>
<dbReference type="EMBL" id="BKZW01000001">
    <property type="protein sequence ID" value="GER88091.1"/>
    <property type="molecule type" value="Genomic_DNA"/>
</dbReference>
<evidence type="ECO:0000256" key="1">
    <source>
        <dbReference type="ARBA" id="ARBA00022723"/>
    </source>
</evidence>
<evidence type="ECO:0000313" key="4">
    <source>
        <dbReference type="EMBL" id="GER88091.1"/>
    </source>
</evidence>
<dbReference type="GO" id="GO:0005975">
    <property type="term" value="P:carbohydrate metabolic process"/>
    <property type="evidence" value="ECO:0007669"/>
    <property type="project" value="InterPro"/>
</dbReference>
<evidence type="ECO:0000256" key="2">
    <source>
        <dbReference type="ARBA" id="ARBA00022801"/>
    </source>
</evidence>
<protein>
    <recommendedName>
        <fullName evidence="3">NodB homology domain-containing protein</fullName>
    </recommendedName>
</protein>
<dbReference type="Proteomes" id="UP000326912">
    <property type="component" value="Unassembled WGS sequence"/>
</dbReference>
<reference evidence="4 5" key="1">
    <citation type="submission" date="2019-10" db="EMBL/GenBank/DDBJ databases">
        <title>Dictyobacter vulcani sp. nov., within the class Ktedonobacteria, isolated from soil of volcanic Mt. Zao.</title>
        <authorList>
            <person name="Zheng Y."/>
            <person name="Wang C.M."/>
            <person name="Sakai Y."/>
            <person name="Abe K."/>
            <person name="Yokota A."/>
            <person name="Yabe S."/>
        </authorList>
    </citation>
    <scope>NUCLEOTIDE SEQUENCE [LARGE SCALE GENOMIC DNA]</scope>
    <source>
        <strain evidence="4 5">W12</strain>
    </source>
</reference>
<organism evidence="4 5">
    <name type="scientific">Dictyobacter vulcani</name>
    <dbReference type="NCBI Taxonomy" id="2607529"/>
    <lineage>
        <taxon>Bacteria</taxon>
        <taxon>Bacillati</taxon>
        <taxon>Chloroflexota</taxon>
        <taxon>Ktedonobacteria</taxon>
        <taxon>Ktedonobacterales</taxon>
        <taxon>Dictyobacteraceae</taxon>
        <taxon>Dictyobacter</taxon>
    </lineage>
</organism>
<dbReference type="PROSITE" id="PS51677">
    <property type="entry name" value="NODB"/>
    <property type="match status" value="1"/>
</dbReference>
<gene>
    <name evidence="4" type="ORF">KDW_22530</name>
</gene>
<proteinExistence type="predicted"/>
<dbReference type="SUPFAM" id="SSF88713">
    <property type="entry name" value="Glycoside hydrolase/deacetylase"/>
    <property type="match status" value="1"/>
</dbReference>
<dbReference type="PANTHER" id="PTHR10587:SF133">
    <property type="entry name" value="CHITIN DEACETYLASE 1-RELATED"/>
    <property type="match status" value="1"/>
</dbReference>
<dbReference type="InterPro" id="IPR011330">
    <property type="entry name" value="Glyco_hydro/deAcase_b/a-brl"/>
</dbReference>
<dbReference type="AlphaFoldDB" id="A0A5J4KP20"/>
<accession>A0A5J4KP20</accession>
<evidence type="ECO:0000259" key="3">
    <source>
        <dbReference type="PROSITE" id="PS51677"/>
    </source>
</evidence>
<dbReference type="Pfam" id="PF01522">
    <property type="entry name" value="Polysacc_deac_1"/>
    <property type="match status" value="1"/>
</dbReference>
<dbReference type="CDD" id="cd10917">
    <property type="entry name" value="CE4_NodB_like_6s_7s"/>
    <property type="match status" value="1"/>
</dbReference>
<dbReference type="GO" id="GO:0046872">
    <property type="term" value="F:metal ion binding"/>
    <property type="evidence" value="ECO:0007669"/>
    <property type="project" value="UniProtKB-KW"/>
</dbReference>
<comment type="caution">
    <text evidence="4">The sequence shown here is derived from an EMBL/GenBank/DDBJ whole genome shotgun (WGS) entry which is preliminary data.</text>
</comment>